<name>A0A1Y0IBZ0_9GAMM</name>
<keyword evidence="9" id="KW-1185">Reference proteome</keyword>
<keyword evidence="5 8" id="KW-0456">Lyase</keyword>
<evidence type="ECO:0000256" key="5">
    <source>
        <dbReference type="ARBA" id="ARBA00023239"/>
    </source>
</evidence>
<dbReference type="InterPro" id="IPR000891">
    <property type="entry name" value="PYR_CT"/>
</dbReference>
<evidence type="ECO:0000256" key="3">
    <source>
        <dbReference type="ARBA" id="ARBA00012910"/>
    </source>
</evidence>
<dbReference type="GO" id="GO:0004419">
    <property type="term" value="F:hydroxymethylglutaryl-CoA lyase activity"/>
    <property type="evidence" value="ECO:0007669"/>
    <property type="project" value="UniProtKB-EC"/>
</dbReference>
<organism evidence="8 9">
    <name type="scientific">Oleiphilus messinensis</name>
    <dbReference type="NCBI Taxonomy" id="141451"/>
    <lineage>
        <taxon>Bacteria</taxon>
        <taxon>Pseudomonadati</taxon>
        <taxon>Pseudomonadota</taxon>
        <taxon>Gammaproteobacteria</taxon>
        <taxon>Oceanospirillales</taxon>
        <taxon>Oleiphilaceae</taxon>
        <taxon>Oleiphilus</taxon>
    </lineage>
</organism>
<evidence type="ECO:0000256" key="4">
    <source>
        <dbReference type="ARBA" id="ARBA00022723"/>
    </source>
</evidence>
<evidence type="ECO:0000256" key="1">
    <source>
        <dbReference type="ARBA" id="ARBA00005143"/>
    </source>
</evidence>
<evidence type="ECO:0000256" key="6">
    <source>
        <dbReference type="ARBA" id="ARBA00049877"/>
    </source>
</evidence>
<dbReference type="UniPathway" id="UPA00896">
    <property type="reaction ID" value="UER00863"/>
</dbReference>
<reference evidence="8 9" key="1">
    <citation type="submission" date="2017-05" db="EMBL/GenBank/DDBJ databases">
        <title>Genomic insights into alkan degradation activity of Oleiphilus messinensis.</title>
        <authorList>
            <person name="Kozyavkin S.A."/>
            <person name="Slesarev A.I."/>
            <person name="Golyshin P.N."/>
            <person name="Korzhenkov A."/>
            <person name="Golyshina O.N."/>
            <person name="Toshchakov S.V."/>
        </authorList>
    </citation>
    <scope>NUCLEOTIDE SEQUENCE [LARGE SCALE GENOMIC DNA]</scope>
    <source>
        <strain evidence="8 9">ME102</strain>
    </source>
</reference>
<protein>
    <recommendedName>
        <fullName evidence="3">hydroxymethylglutaryl-CoA lyase</fullName>
        <ecNumber evidence="3">4.1.3.4</ecNumber>
    </recommendedName>
</protein>
<dbReference type="InterPro" id="IPR043594">
    <property type="entry name" value="HMGL"/>
</dbReference>
<gene>
    <name evidence="8" type="ORF">OLMES_2845</name>
</gene>
<comment type="catalytic activity">
    <reaction evidence="6">
        <text>(3S)-3-hydroxy-3-methylglutaryl-CoA = acetoacetate + acetyl-CoA</text>
        <dbReference type="Rhea" id="RHEA:24404"/>
        <dbReference type="ChEBI" id="CHEBI:13705"/>
        <dbReference type="ChEBI" id="CHEBI:43074"/>
        <dbReference type="ChEBI" id="CHEBI:57288"/>
        <dbReference type="EC" id="4.1.3.4"/>
    </reaction>
</comment>
<dbReference type="CDD" id="cd07938">
    <property type="entry name" value="DRE_TIM_HMGL"/>
    <property type="match status" value="1"/>
</dbReference>
<dbReference type="PANTHER" id="PTHR42738:SF7">
    <property type="entry name" value="HYDROXYMETHYLGLUTARYL-COA LYASE"/>
    <property type="match status" value="1"/>
</dbReference>
<dbReference type="PROSITE" id="PS01062">
    <property type="entry name" value="HMG_COA_LYASE"/>
    <property type="match status" value="1"/>
</dbReference>
<evidence type="ECO:0000313" key="8">
    <source>
        <dbReference type="EMBL" id="ARU56893.1"/>
    </source>
</evidence>
<sequence length="315" mass="33303">MQTKDTVSITEVGPRDGLQNEPNIIALSTKIQLLERLKEAGCSSIEAGAFVSPKWTPQMADSAQVFAELAKQRADQTAQSRSNSKVTYSALIPNIKGLEQAMLSPPDKIAVFTAASETFSQKNTNCSIQIGNERVNDIIKALKTYAPNQTIPVRGYISCVAGCPYEGNIAPSVVIKQAEHLLAAGCTEIALGDTIGVGTAKQIQSLINDLARSIPVSKIVVHFHDTYGQALANILASLEVGVRQIDTSVAGLGGCPYAKGATGNVATEDVVFLMRGMGLETGIDIDALAATGHWICQTLGISNRSRAGQALHAKL</sequence>
<dbReference type="OrthoDB" id="9784013at2"/>
<comment type="similarity">
    <text evidence="2">Belongs to the HMG-CoA lyase family.</text>
</comment>
<evidence type="ECO:0000259" key="7">
    <source>
        <dbReference type="PROSITE" id="PS50991"/>
    </source>
</evidence>
<evidence type="ECO:0000313" key="9">
    <source>
        <dbReference type="Proteomes" id="UP000196027"/>
    </source>
</evidence>
<comment type="pathway">
    <text evidence="1">Metabolic intermediate metabolism; (S)-3-hydroxy-3-methylglutaryl-CoA degradation; acetoacetate from (S)-3-hydroxy-3-methylglutaryl-CoA: step 1/1.</text>
</comment>
<dbReference type="GO" id="GO:0046872">
    <property type="term" value="F:metal ion binding"/>
    <property type="evidence" value="ECO:0007669"/>
    <property type="project" value="UniProtKB-KW"/>
</dbReference>
<dbReference type="SUPFAM" id="SSF51569">
    <property type="entry name" value="Aldolase"/>
    <property type="match status" value="1"/>
</dbReference>
<keyword evidence="4" id="KW-0479">Metal-binding</keyword>
<evidence type="ECO:0000256" key="2">
    <source>
        <dbReference type="ARBA" id="ARBA00009405"/>
    </source>
</evidence>
<dbReference type="EMBL" id="CP021425">
    <property type="protein sequence ID" value="ARU56893.1"/>
    <property type="molecule type" value="Genomic_DNA"/>
</dbReference>
<dbReference type="GO" id="GO:0046951">
    <property type="term" value="P:ketone body biosynthetic process"/>
    <property type="evidence" value="ECO:0007669"/>
    <property type="project" value="TreeGrafter"/>
</dbReference>
<dbReference type="Gene3D" id="3.20.20.70">
    <property type="entry name" value="Aldolase class I"/>
    <property type="match status" value="1"/>
</dbReference>
<dbReference type="KEGG" id="ome:OLMES_2845"/>
<dbReference type="PROSITE" id="PS50991">
    <property type="entry name" value="PYR_CT"/>
    <property type="match status" value="1"/>
</dbReference>
<dbReference type="EC" id="4.1.3.4" evidence="3"/>
<feature type="domain" description="Pyruvate carboxyltransferase" evidence="7">
    <location>
        <begin position="7"/>
        <end position="289"/>
    </location>
</feature>
<dbReference type="AlphaFoldDB" id="A0A1Y0IBZ0"/>
<dbReference type="Proteomes" id="UP000196027">
    <property type="component" value="Chromosome"/>
</dbReference>
<dbReference type="GO" id="GO:0006552">
    <property type="term" value="P:L-leucine catabolic process"/>
    <property type="evidence" value="ECO:0007669"/>
    <property type="project" value="TreeGrafter"/>
</dbReference>
<dbReference type="RefSeq" id="WP_087461847.1">
    <property type="nucleotide sequence ID" value="NZ_CP021425.1"/>
</dbReference>
<accession>A0A1Y0IBZ0</accession>
<dbReference type="PANTHER" id="PTHR42738">
    <property type="entry name" value="HYDROXYMETHYLGLUTARYL-COA LYASE"/>
    <property type="match status" value="1"/>
</dbReference>
<dbReference type="InterPro" id="IPR013785">
    <property type="entry name" value="Aldolase_TIM"/>
</dbReference>
<dbReference type="InterPro" id="IPR000138">
    <property type="entry name" value="HMG_CoA_lyase_AS"/>
</dbReference>
<proteinExistence type="inferred from homology"/>
<dbReference type="NCBIfam" id="NF004283">
    <property type="entry name" value="PRK05692.1"/>
    <property type="match status" value="1"/>
</dbReference>
<dbReference type="Pfam" id="PF00682">
    <property type="entry name" value="HMGL-like"/>
    <property type="match status" value="1"/>
</dbReference>
<dbReference type="FunFam" id="3.20.20.70:FF:000071">
    <property type="entry name" value="Hydroxymethylglutaryl-CoA lyase"/>
    <property type="match status" value="1"/>
</dbReference>